<sequence>MFKSLHQYAHVFSRLSLFGLAFAAAAQAQSQSLTVISFGGATKAAQEQAYFKPFERSGGGQVVAGEYNGEMAKVKAMVDVGKVSWDVVEVESPELLRGCDEGLFERLDPARFGDPAQFVPGTFSECGVATYVWSMVMAYDSTKLARAPQSWADFWNVREFPGKRGLRKGAKYTLEVALLADGVKAEDLYKVLATPEGVSRAFAKLDQLKPNIQWWEAGAQPPQWLAAGDVVMSAAYNGRIAAAQKEGVKLAIVWPGSLYDPEYWAVVKGTPNKALAEKFIAFASQPQTQKVFSEQIPYGPVHKGTLALLPKTVQEALPTAPANLEGARAVDAEFWVDHGEELEQRFNAWAAR</sequence>
<comment type="subcellular location">
    <subcellularLocation>
        <location evidence="1">Periplasm</location>
    </subcellularLocation>
</comment>
<name>A0A069QCI2_PSEAI</name>
<dbReference type="GO" id="GO:0030288">
    <property type="term" value="C:outer membrane-bounded periplasmic space"/>
    <property type="evidence" value="ECO:0007669"/>
    <property type="project" value="TreeGrafter"/>
</dbReference>
<keyword evidence="5" id="KW-0574">Periplasm</keyword>
<dbReference type="Proteomes" id="UP000284767">
    <property type="component" value="Unassembled WGS sequence"/>
</dbReference>
<dbReference type="Proteomes" id="UP000644192">
    <property type="component" value="Unassembled WGS sequence"/>
</dbReference>
<gene>
    <name evidence="8" type="ORF">CAZ10_16305</name>
    <name evidence="7" type="ORF">GUL26_28555</name>
    <name evidence="9" type="ORF">IPC1295_25475</name>
</gene>
<evidence type="ECO:0000256" key="4">
    <source>
        <dbReference type="ARBA" id="ARBA00022729"/>
    </source>
</evidence>
<accession>A0A069QCI2</accession>
<evidence type="ECO:0000313" key="8">
    <source>
        <dbReference type="EMBL" id="OTI61433.1"/>
    </source>
</evidence>
<evidence type="ECO:0000313" key="10">
    <source>
        <dbReference type="Proteomes" id="UP000194857"/>
    </source>
</evidence>
<reference evidence="9 11" key="2">
    <citation type="submission" date="2017-08" db="EMBL/GenBank/DDBJ databases">
        <authorList>
            <person name="Feschi L."/>
            <person name="Jeukens J."/>
            <person name="Emond-Rheault J.-G."/>
            <person name="Kukavica-Ibrulj I."/>
            <person name="Boyle B."/>
            <person name="Levesque R.C."/>
        </authorList>
    </citation>
    <scope>NUCLEOTIDE SEQUENCE [LARGE SCALE GENOMIC DNA]</scope>
    <source>
        <strain evidence="9 11">PA-W36</strain>
    </source>
</reference>
<dbReference type="AlphaFoldDB" id="A0A069QCI2"/>
<proteinExistence type="inferred from homology"/>
<reference evidence="9 11" key="3">
    <citation type="submission" date="2019-01" db="EMBL/GenBank/DDBJ databases">
        <title>The Pseudomonas aeruginosa pan-genome provides new insights on its population structure, horizontal gene transfer and pathogenicity.</title>
        <authorList>
            <person name="Freschi L."/>
            <person name="Vincent A.T."/>
            <person name="Jeukens J."/>
            <person name="Emond-Rheault J.-G."/>
            <person name="Kukavica-Ibrulj I."/>
            <person name="Dupont M.-J."/>
            <person name="Charette S.J."/>
            <person name="Boyle B."/>
            <person name="Levesque R.C."/>
        </authorList>
    </citation>
    <scope>NUCLEOTIDE SEQUENCE [LARGE SCALE GENOMIC DNA]</scope>
    <source>
        <strain evidence="9 11">PA-W36</strain>
    </source>
</reference>
<dbReference type="CDD" id="cd13589">
    <property type="entry name" value="PBP2_polyamine_RpCGA009"/>
    <property type="match status" value="1"/>
</dbReference>
<evidence type="ECO:0000256" key="3">
    <source>
        <dbReference type="ARBA" id="ARBA00022448"/>
    </source>
</evidence>
<dbReference type="PANTHER" id="PTHR30006">
    <property type="entry name" value="THIAMINE-BINDING PERIPLASMIC PROTEIN-RELATED"/>
    <property type="match status" value="1"/>
</dbReference>
<dbReference type="EMBL" id="NSNE01000018">
    <property type="protein sequence ID" value="RPM08878.1"/>
    <property type="molecule type" value="Genomic_DNA"/>
</dbReference>
<comment type="similarity">
    <text evidence="2">Belongs to the bacterial solute-binding protein 1 family.</text>
</comment>
<organism evidence="8 10">
    <name type="scientific">Pseudomonas aeruginosa</name>
    <dbReference type="NCBI Taxonomy" id="287"/>
    <lineage>
        <taxon>Bacteria</taxon>
        <taxon>Pseudomonadati</taxon>
        <taxon>Pseudomonadota</taxon>
        <taxon>Gammaproteobacteria</taxon>
        <taxon>Pseudomonadales</taxon>
        <taxon>Pseudomonadaceae</taxon>
        <taxon>Pseudomonas</taxon>
    </lineage>
</organism>
<evidence type="ECO:0000313" key="7">
    <source>
        <dbReference type="EMBL" id="MZZ16226.1"/>
    </source>
</evidence>
<dbReference type="RefSeq" id="WP_003101898.1">
    <property type="nucleotide sequence ID" value="NZ_AP014839.1"/>
</dbReference>
<evidence type="ECO:0000313" key="11">
    <source>
        <dbReference type="Proteomes" id="UP000284767"/>
    </source>
</evidence>
<keyword evidence="3" id="KW-0813">Transport</keyword>
<dbReference type="EMBL" id="NFFZ01000007">
    <property type="protein sequence ID" value="OTI61433.1"/>
    <property type="molecule type" value="Genomic_DNA"/>
</dbReference>
<dbReference type="EMBL" id="WXZT01000025">
    <property type="protein sequence ID" value="MZZ16226.1"/>
    <property type="molecule type" value="Genomic_DNA"/>
</dbReference>
<dbReference type="InterPro" id="IPR006059">
    <property type="entry name" value="SBP"/>
</dbReference>
<reference evidence="7" key="4">
    <citation type="submission" date="2020-01" db="EMBL/GenBank/DDBJ databases">
        <title>Bacteria Cultured from War Wounds Associated with the Conflict in Eastern Ukraine.</title>
        <authorList>
            <person name="Snesrud E."/>
            <person name="Galac M.R."/>
            <person name="Mc Gann P."/>
            <person name="Valentine K."/>
            <person name="Viacheslav K."/>
        </authorList>
    </citation>
    <scope>NUCLEOTIDE SEQUENCE</scope>
    <source>
        <strain evidence="7">VNMU148</strain>
    </source>
</reference>
<evidence type="ECO:0000313" key="9">
    <source>
        <dbReference type="EMBL" id="RPM08878.1"/>
    </source>
</evidence>
<evidence type="ECO:0000256" key="5">
    <source>
        <dbReference type="ARBA" id="ARBA00022764"/>
    </source>
</evidence>
<dbReference type="Pfam" id="PF13416">
    <property type="entry name" value="SBP_bac_8"/>
    <property type="match status" value="1"/>
</dbReference>
<dbReference type="Proteomes" id="UP000194857">
    <property type="component" value="Unassembled WGS sequence"/>
</dbReference>
<evidence type="ECO:0000256" key="2">
    <source>
        <dbReference type="ARBA" id="ARBA00008520"/>
    </source>
</evidence>
<evidence type="ECO:0000256" key="6">
    <source>
        <dbReference type="SAM" id="SignalP"/>
    </source>
</evidence>
<dbReference type="GO" id="GO:0015888">
    <property type="term" value="P:thiamine transport"/>
    <property type="evidence" value="ECO:0007669"/>
    <property type="project" value="TreeGrafter"/>
</dbReference>
<comment type="caution">
    <text evidence="8">The sequence shown here is derived from an EMBL/GenBank/DDBJ whole genome shotgun (WGS) entry which is preliminary data.</text>
</comment>
<dbReference type="SUPFAM" id="SSF53850">
    <property type="entry name" value="Periplasmic binding protein-like II"/>
    <property type="match status" value="1"/>
</dbReference>
<reference evidence="8 10" key="1">
    <citation type="submission" date="2017-05" db="EMBL/GenBank/DDBJ databases">
        <authorList>
            <person name="Song R."/>
            <person name="Chenine A.L."/>
            <person name="Ruprecht R.M."/>
        </authorList>
    </citation>
    <scope>NUCLEOTIDE SEQUENCE [LARGE SCALE GENOMIC DNA]</scope>
    <source>
        <strain evidence="8 10">S567_C10_BS</strain>
    </source>
</reference>
<dbReference type="GO" id="GO:0030976">
    <property type="term" value="F:thiamine pyrophosphate binding"/>
    <property type="evidence" value="ECO:0007669"/>
    <property type="project" value="TreeGrafter"/>
</dbReference>
<dbReference type="PANTHER" id="PTHR30006:SF3">
    <property type="entry name" value="THIAMINE-BINDING PERIPLASMIC PROTEIN"/>
    <property type="match status" value="1"/>
</dbReference>
<dbReference type="SMR" id="A0A069QCI2"/>
<evidence type="ECO:0000256" key="1">
    <source>
        <dbReference type="ARBA" id="ARBA00004418"/>
    </source>
</evidence>
<dbReference type="Gene3D" id="3.40.190.10">
    <property type="entry name" value="Periplasmic binding protein-like II"/>
    <property type="match status" value="2"/>
</dbReference>
<dbReference type="eggNOG" id="COG0687">
    <property type="taxonomic scope" value="Bacteria"/>
</dbReference>
<feature type="chain" id="PRO_5015027735" evidence="6">
    <location>
        <begin position="29"/>
        <end position="352"/>
    </location>
</feature>
<dbReference type="GO" id="GO:0030975">
    <property type="term" value="F:thiamine binding"/>
    <property type="evidence" value="ECO:0007669"/>
    <property type="project" value="TreeGrafter"/>
</dbReference>
<dbReference type="OMA" id="MSWGGAY"/>
<feature type="signal peptide" evidence="6">
    <location>
        <begin position="1"/>
        <end position="28"/>
    </location>
</feature>
<protein>
    <submittedName>
        <fullName evidence="7">Extracellular solute-binding protein</fullName>
    </submittedName>
    <submittedName>
        <fullName evidence="8">Spermidine/putrescine ABC transporter substrate-binding protein</fullName>
    </submittedName>
</protein>
<keyword evidence="4 6" id="KW-0732">Signal</keyword>